<feature type="domain" description="HTH crp-type" evidence="4">
    <location>
        <begin position="151"/>
        <end position="218"/>
    </location>
</feature>
<evidence type="ECO:0000313" key="6">
    <source>
        <dbReference type="Proteomes" id="UP000192903"/>
    </source>
</evidence>
<name>A0A1X7EST3_9HYPH</name>
<dbReference type="SUPFAM" id="SSF46785">
    <property type="entry name" value="Winged helix' DNA-binding domain"/>
    <property type="match status" value="1"/>
</dbReference>
<keyword evidence="1" id="KW-0805">Transcription regulation</keyword>
<reference evidence="6" key="1">
    <citation type="submission" date="2017-04" db="EMBL/GenBank/DDBJ databases">
        <authorList>
            <person name="Varghese N."/>
            <person name="Submissions S."/>
        </authorList>
    </citation>
    <scope>NUCLEOTIDE SEQUENCE [LARGE SCALE GENOMIC DNA]</scope>
    <source>
        <strain evidence="6">B4P</strain>
    </source>
</reference>
<accession>A0A1X7EST3</accession>
<dbReference type="Gene3D" id="2.60.120.10">
    <property type="entry name" value="Jelly Rolls"/>
    <property type="match status" value="1"/>
</dbReference>
<keyword evidence="6" id="KW-1185">Reference proteome</keyword>
<evidence type="ECO:0000256" key="1">
    <source>
        <dbReference type="ARBA" id="ARBA00023015"/>
    </source>
</evidence>
<dbReference type="InterPro" id="IPR036388">
    <property type="entry name" value="WH-like_DNA-bd_sf"/>
</dbReference>
<keyword evidence="2" id="KW-0238">DNA-binding</keyword>
<dbReference type="EMBL" id="FXAF01000006">
    <property type="protein sequence ID" value="SMF39329.1"/>
    <property type="molecule type" value="Genomic_DNA"/>
</dbReference>
<evidence type="ECO:0000259" key="4">
    <source>
        <dbReference type="Pfam" id="PF13545"/>
    </source>
</evidence>
<sequence length="238" mass="26280">MTAPPQSSMQNKLLALLPATDYGQIAPDLDLIPLPKGTLLGRAGKPIKYAYFLASGLGSIVVTTPEGHSAEAGIFGFDGYVPTSVVTGLDVSIHDVGMQLDGEGYRISYDAFRGWMDSNRSFSRVMIRAAEAFAVQLAFTALSNAVHDVNERLARWLLMCHDRVSGNEIALTHDFISLMLAVRRPSVTTSLHVLEGNGFIRSERGSIMIRNRPALEEFARDAYGRPEEEYRRLMKDLF</sequence>
<proteinExistence type="predicted"/>
<organism evidence="5 6">
    <name type="scientific">Xaviernesmea oryzae</name>
    <dbReference type="NCBI Taxonomy" id="464029"/>
    <lineage>
        <taxon>Bacteria</taxon>
        <taxon>Pseudomonadati</taxon>
        <taxon>Pseudomonadota</taxon>
        <taxon>Alphaproteobacteria</taxon>
        <taxon>Hyphomicrobiales</taxon>
        <taxon>Rhizobiaceae</taxon>
        <taxon>Rhizobium/Agrobacterium group</taxon>
        <taxon>Xaviernesmea</taxon>
    </lineage>
</organism>
<dbReference type="InterPro" id="IPR036390">
    <property type="entry name" value="WH_DNA-bd_sf"/>
</dbReference>
<dbReference type="InterPro" id="IPR012318">
    <property type="entry name" value="HTH_CRP"/>
</dbReference>
<dbReference type="InterPro" id="IPR014710">
    <property type="entry name" value="RmlC-like_jellyroll"/>
</dbReference>
<dbReference type="GO" id="GO:0003677">
    <property type="term" value="F:DNA binding"/>
    <property type="evidence" value="ECO:0007669"/>
    <property type="project" value="UniProtKB-KW"/>
</dbReference>
<keyword evidence="5" id="KW-0418">Kinase</keyword>
<dbReference type="SUPFAM" id="SSF51206">
    <property type="entry name" value="cAMP-binding domain-like"/>
    <property type="match status" value="1"/>
</dbReference>
<dbReference type="AlphaFoldDB" id="A0A1X7EST3"/>
<keyword evidence="5" id="KW-0808">Transferase</keyword>
<dbReference type="GO" id="GO:0006355">
    <property type="term" value="P:regulation of DNA-templated transcription"/>
    <property type="evidence" value="ECO:0007669"/>
    <property type="project" value="InterPro"/>
</dbReference>
<dbReference type="Gene3D" id="1.10.10.10">
    <property type="entry name" value="Winged helix-like DNA-binding domain superfamily/Winged helix DNA-binding domain"/>
    <property type="match status" value="1"/>
</dbReference>
<dbReference type="Proteomes" id="UP000192903">
    <property type="component" value="Unassembled WGS sequence"/>
</dbReference>
<dbReference type="GO" id="GO:0016301">
    <property type="term" value="F:kinase activity"/>
    <property type="evidence" value="ECO:0007669"/>
    <property type="project" value="UniProtKB-KW"/>
</dbReference>
<keyword evidence="3" id="KW-0804">Transcription</keyword>
<gene>
    <name evidence="5" type="ORF">SAMN02982989_1728</name>
</gene>
<evidence type="ECO:0000256" key="3">
    <source>
        <dbReference type="ARBA" id="ARBA00023163"/>
    </source>
</evidence>
<evidence type="ECO:0000313" key="5">
    <source>
        <dbReference type="EMBL" id="SMF39329.1"/>
    </source>
</evidence>
<protein>
    <submittedName>
        <fullName evidence="5">cAMP-binding domain of CRP or a regulatory subunit of cAMP-dependent protein kinases</fullName>
    </submittedName>
</protein>
<dbReference type="Pfam" id="PF13545">
    <property type="entry name" value="HTH_Crp_2"/>
    <property type="match status" value="1"/>
</dbReference>
<evidence type="ECO:0000256" key="2">
    <source>
        <dbReference type="ARBA" id="ARBA00023125"/>
    </source>
</evidence>
<dbReference type="STRING" id="464029.SAMN02982989_1728"/>
<dbReference type="RefSeq" id="WP_085422009.1">
    <property type="nucleotide sequence ID" value="NZ_FXAF01000006.1"/>
</dbReference>
<dbReference type="OrthoDB" id="7506088at2"/>
<dbReference type="InterPro" id="IPR018490">
    <property type="entry name" value="cNMP-bd_dom_sf"/>
</dbReference>